<protein>
    <submittedName>
        <fullName evidence="2">Uncharacterized protein</fullName>
    </submittedName>
</protein>
<keyword evidence="3" id="KW-1185">Reference proteome</keyword>
<name>E3K478_PUCGT</name>
<dbReference type="InParanoid" id="E3K478"/>
<feature type="region of interest" description="Disordered" evidence="1">
    <location>
        <begin position="1"/>
        <end position="55"/>
    </location>
</feature>
<reference evidence="3" key="2">
    <citation type="journal article" date="2011" name="Proc. Natl. Acad. Sci. U.S.A.">
        <title>Obligate biotrophy features unraveled by the genomic analysis of rust fungi.</title>
        <authorList>
            <person name="Duplessis S."/>
            <person name="Cuomo C.A."/>
            <person name="Lin Y.-C."/>
            <person name="Aerts A."/>
            <person name="Tisserant E."/>
            <person name="Veneault-Fourrey C."/>
            <person name="Joly D.L."/>
            <person name="Hacquard S."/>
            <person name="Amselem J."/>
            <person name="Cantarel B.L."/>
            <person name="Chiu R."/>
            <person name="Coutinho P.M."/>
            <person name="Feau N."/>
            <person name="Field M."/>
            <person name="Frey P."/>
            <person name="Gelhaye E."/>
            <person name="Goldberg J."/>
            <person name="Grabherr M.G."/>
            <person name="Kodira C.D."/>
            <person name="Kohler A."/>
            <person name="Kuees U."/>
            <person name="Lindquist E.A."/>
            <person name="Lucas S.M."/>
            <person name="Mago R."/>
            <person name="Mauceli E."/>
            <person name="Morin E."/>
            <person name="Murat C."/>
            <person name="Pangilinan J.L."/>
            <person name="Park R."/>
            <person name="Pearson M."/>
            <person name="Quesneville H."/>
            <person name="Rouhier N."/>
            <person name="Sakthikumar S."/>
            <person name="Salamov A.A."/>
            <person name="Schmutz J."/>
            <person name="Selles B."/>
            <person name="Shapiro H."/>
            <person name="Tanguay P."/>
            <person name="Tuskan G.A."/>
            <person name="Henrissat B."/>
            <person name="Van de Peer Y."/>
            <person name="Rouze P."/>
            <person name="Ellis J.G."/>
            <person name="Dodds P.N."/>
            <person name="Schein J.E."/>
            <person name="Zhong S."/>
            <person name="Hamelin R.C."/>
            <person name="Grigoriev I.V."/>
            <person name="Szabo L.J."/>
            <person name="Martin F."/>
        </authorList>
    </citation>
    <scope>NUCLEOTIDE SEQUENCE [LARGE SCALE GENOMIC DNA]</scope>
    <source>
        <strain evidence="3">CRL 75-36-700-3 / race SCCL</strain>
    </source>
</reference>
<dbReference type="KEGG" id="pgr:PGTG_05409"/>
<proteinExistence type="predicted"/>
<gene>
    <name evidence="2" type="ORF">PGTG_05409</name>
</gene>
<dbReference type="HOGENOM" id="CLU_2293046_0_0_1"/>
<accession>E3K478</accession>
<evidence type="ECO:0000313" key="2">
    <source>
        <dbReference type="EMBL" id="EFP79088.1"/>
    </source>
</evidence>
<evidence type="ECO:0000313" key="3">
    <source>
        <dbReference type="Proteomes" id="UP000008783"/>
    </source>
</evidence>
<dbReference type="VEuPathDB" id="FungiDB:PGTG_05409"/>
<dbReference type="Proteomes" id="UP000008783">
    <property type="component" value="Unassembled WGS sequence"/>
</dbReference>
<reference key="1">
    <citation type="submission" date="2007-01" db="EMBL/GenBank/DDBJ databases">
        <title>The Genome Sequence of Puccinia graminis f. sp. tritici Strain CRL 75-36-700-3.</title>
        <authorList>
            <consortium name="The Broad Institute Genome Sequencing Platform"/>
            <person name="Birren B."/>
            <person name="Lander E."/>
            <person name="Galagan J."/>
            <person name="Nusbaum C."/>
            <person name="Devon K."/>
            <person name="Cuomo C."/>
            <person name="Jaffe D."/>
            <person name="Butler J."/>
            <person name="Alvarez P."/>
            <person name="Gnerre S."/>
            <person name="Grabherr M."/>
            <person name="Mauceli E."/>
            <person name="Brockman W."/>
            <person name="Young S."/>
            <person name="LaButti K."/>
            <person name="Sykes S."/>
            <person name="DeCaprio D."/>
            <person name="Crawford M."/>
            <person name="Koehrsen M."/>
            <person name="Engels R."/>
            <person name="Montgomery P."/>
            <person name="Pearson M."/>
            <person name="Howarth C."/>
            <person name="Larson L."/>
            <person name="White J."/>
            <person name="Zeng Q."/>
            <person name="Kodira C."/>
            <person name="Yandava C."/>
            <person name="Alvarado L."/>
            <person name="O'Leary S."/>
            <person name="Szabo L."/>
            <person name="Dean R."/>
            <person name="Schein J."/>
        </authorList>
    </citation>
    <scope>NUCLEOTIDE SEQUENCE</scope>
    <source>
        <strain>CRL 75-36-700-3</strain>
    </source>
</reference>
<sequence>MLLAGQKGRQRSTTTSGAVRSRSEVDGGFGGLTGGLEAVPRENRGPRGCSEASERIPRVRSVLRVRFERSDAKSNNPTSTNDQGVSWGSRGLLGIPVGTVV</sequence>
<organism evidence="2 3">
    <name type="scientific">Puccinia graminis f. sp. tritici (strain CRL 75-36-700-3 / race SCCL)</name>
    <name type="common">Black stem rust fungus</name>
    <dbReference type="NCBI Taxonomy" id="418459"/>
    <lineage>
        <taxon>Eukaryota</taxon>
        <taxon>Fungi</taxon>
        <taxon>Dikarya</taxon>
        <taxon>Basidiomycota</taxon>
        <taxon>Pucciniomycotina</taxon>
        <taxon>Pucciniomycetes</taxon>
        <taxon>Pucciniales</taxon>
        <taxon>Pucciniaceae</taxon>
        <taxon>Puccinia</taxon>
    </lineage>
</organism>
<feature type="region of interest" description="Disordered" evidence="1">
    <location>
        <begin position="67"/>
        <end position="101"/>
    </location>
</feature>
<feature type="compositionally biased region" description="Polar residues" evidence="1">
    <location>
        <begin position="73"/>
        <end position="86"/>
    </location>
</feature>
<dbReference type="RefSeq" id="XP_003323507.1">
    <property type="nucleotide sequence ID" value="XM_003323459.1"/>
</dbReference>
<dbReference type="EMBL" id="DS178272">
    <property type="protein sequence ID" value="EFP79088.1"/>
    <property type="molecule type" value="Genomic_DNA"/>
</dbReference>
<dbReference type="AlphaFoldDB" id="E3K478"/>
<dbReference type="GeneID" id="10530918"/>
<evidence type="ECO:0000256" key="1">
    <source>
        <dbReference type="SAM" id="MobiDB-lite"/>
    </source>
</evidence>